<dbReference type="PROSITE" id="PS51192">
    <property type="entry name" value="HELICASE_ATP_BIND_1"/>
    <property type="match status" value="1"/>
</dbReference>
<evidence type="ECO:0000313" key="3">
    <source>
        <dbReference type="EMBL" id="ENZ03532.1"/>
    </source>
</evidence>
<dbReference type="PROSITE" id="PS51194">
    <property type="entry name" value="HELICASE_CTER"/>
    <property type="match status" value="1"/>
</dbReference>
<dbReference type="SUPFAM" id="SSF56024">
    <property type="entry name" value="Phospholipase D/nuclease"/>
    <property type="match status" value="1"/>
</dbReference>
<dbReference type="CDD" id="cd18032">
    <property type="entry name" value="DEXHc_RE_I_III_res"/>
    <property type="match status" value="1"/>
</dbReference>
<dbReference type="InterPro" id="IPR014001">
    <property type="entry name" value="Helicase_ATP-bd"/>
</dbReference>
<dbReference type="eggNOG" id="COG3886">
    <property type="taxonomic scope" value="Bacteria"/>
</dbReference>
<dbReference type="Pfam" id="PF13091">
    <property type="entry name" value="PLDc_2"/>
    <property type="match status" value="1"/>
</dbReference>
<dbReference type="AlphaFoldDB" id="N9Y6W1"/>
<dbReference type="HOGENOM" id="CLU_005588_2_0_9"/>
<dbReference type="PANTHER" id="PTHR47396">
    <property type="entry name" value="TYPE I RESTRICTION ENZYME ECOKI R PROTEIN"/>
    <property type="match status" value="1"/>
</dbReference>
<sequence>MSEKLKENTVKTIIKEKEIVFNENCILGGDKDFFINRLSECFLKAKKIDIIVAFLRETGVKLLKNDLELAKNNGVKIRILTGNYLGITEPSALYLMKDILKSKCDMRFYADSKRSFHPKAYIFHYEDGGGEIFIGSSNISLSALTKGIEWNYRLKKEDNIEDFKYFCYAFEDLFLNNSIVLNENELKNYSRQWKKPKVYSVKEIEEEVEKEKVINIFSPRGAQIEALSGLNKLRDEGMDKGIVVASTGIGKTYLAAFDSLKYEKVLFVAHREEILNQAEIIFKNVRENFKTGFFRGNTRDLNVDGLFASVQTLGKKEYLNENYFSRDYFDYIVIDEFHHAVNKNYINIINYFKPKFLLGITATPERMDNKDVFQICDYNIAYEIRLTEAINKGYLCPFRYYGIYDDSVNYDNINLNRGRYNEKELEKSLMIDKRANLILKHYKKYNSKQCIGFCSSKNHAEYMAKYFNENGVKACAVYSGVGENSINRSEAIKKLVNGNIQIIFSVDMFNEGVDIKTLDMVMFLRPTESSTIFLQQLGRGLRLDKNKKYVNVLDFIGNYKKADMIPSLIGGKRKCNEKGNNPNEFEYPEDCIVDFDFELVDIYKRLLSKDIKIKDLVKEEYFRIKEELGHRPRRVEFIKGIDGEIYF</sequence>
<dbReference type="Pfam" id="PF04851">
    <property type="entry name" value="ResIII"/>
    <property type="match status" value="1"/>
</dbReference>
<reference evidence="3 4" key="1">
    <citation type="submission" date="2013-01" db="EMBL/GenBank/DDBJ databases">
        <title>The Genome Sequence of Clostridium colicanis 209318.</title>
        <authorList>
            <consortium name="The Broad Institute Genome Sequencing Platform"/>
            <person name="Earl A."/>
            <person name="Ward D."/>
            <person name="Feldgarden M."/>
            <person name="Gevers D."/>
            <person name="Courvalin P."/>
            <person name="Lambert T."/>
            <person name="Walker B."/>
            <person name="Young S.K."/>
            <person name="Zeng Q."/>
            <person name="Gargeya S."/>
            <person name="Fitzgerald M."/>
            <person name="Haas B."/>
            <person name="Abouelleil A."/>
            <person name="Alvarado L."/>
            <person name="Arachchi H.M."/>
            <person name="Berlin A.M."/>
            <person name="Chapman S.B."/>
            <person name="Dewar J."/>
            <person name="Goldberg J."/>
            <person name="Griggs A."/>
            <person name="Gujja S."/>
            <person name="Hansen M."/>
            <person name="Howarth C."/>
            <person name="Imamovic A."/>
            <person name="Larimer J."/>
            <person name="McCowan C."/>
            <person name="Murphy C."/>
            <person name="Neiman D."/>
            <person name="Pearson M."/>
            <person name="Priest M."/>
            <person name="Roberts A."/>
            <person name="Saif S."/>
            <person name="Shea T."/>
            <person name="Sisk P."/>
            <person name="Sykes S."/>
            <person name="Wortman J."/>
            <person name="Nusbaum C."/>
            <person name="Birren B."/>
        </authorList>
    </citation>
    <scope>NUCLEOTIDE SEQUENCE [LARGE SCALE GENOMIC DNA]</scope>
    <source>
        <strain evidence="3 4">209318</strain>
    </source>
</reference>
<feature type="domain" description="Helicase ATP-binding" evidence="1">
    <location>
        <begin position="232"/>
        <end position="382"/>
    </location>
</feature>
<proteinExistence type="predicted"/>
<dbReference type="GO" id="GO:0003677">
    <property type="term" value="F:DNA binding"/>
    <property type="evidence" value="ECO:0007669"/>
    <property type="project" value="InterPro"/>
</dbReference>
<dbReference type="InterPro" id="IPR050742">
    <property type="entry name" value="Helicase_Restrict-Modif_Enz"/>
</dbReference>
<dbReference type="SUPFAM" id="SSF52540">
    <property type="entry name" value="P-loop containing nucleoside triphosphate hydrolases"/>
    <property type="match status" value="1"/>
</dbReference>
<dbReference type="eggNOG" id="COG1061">
    <property type="taxonomic scope" value="Bacteria"/>
</dbReference>
<feature type="domain" description="Helicase C-terminal" evidence="2">
    <location>
        <begin position="437"/>
        <end position="593"/>
    </location>
</feature>
<dbReference type="PATRIC" id="fig|999411.4.peg.696"/>
<dbReference type="RefSeq" id="WP_002597221.1">
    <property type="nucleotide sequence ID" value="NZ_KB850956.1"/>
</dbReference>
<dbReference type="InterPro" id="IPR025202">
    <property type="entry name" value="PLD-like_dom"/>
</dbReference>
<dbReference type="EMBL" id="AGYT01000007">
    <property type="protein sequence ID" value="ENZ03532.1"/>
    <property type="molecule type" value="Genomic_DNA"/>
</dbReference>
<dbReference type="SMART" id="SM00490">
    <property type="entry name" value="HELICc"/>
    <property type="match status" value="1"/>
</dbReference>
<evidence type="ECO:0000313" key="4">
    <source>
        <dbReference type="Proteomes" id="UP000013097"/>
    </source>
</evidence>
<dbReference type="InterPro" id="IPR006935">
    <property type="entry name" value="Helicase/UvrB_N"/>
</dbReference>
<dbReference type="Pfam" id="PF00271">
    <property type="entry name" value="Helicase_C"/>
    <property type="match status" value="1"/>
</dbReference>
<dbReference type="GO" id="GO:0016787">
    <property type="term" value="F:hydrolase activity"/>
    <property type="evidence" value="ECO:0007669"/>
    <property type="project" value="InterPro"/>
</dbReference>
<comment type="caution">
    <text evidence="3">The sequence shown here is derived from an EMBL/GenBank/DDBJ whole genome shotgun (WGS) entry which is preliminary data.</text>
</comment>
<dbReference type="GO" id="GO:0005524">
    <property type="term" value="F:ATP binding"/>
    <property type="evidence" value="ECO:0007669"/>
    <property type="project" value="InterPro"/>
</dbReference>
<dbReference type="InterPro" id="IPR001650">
    <property type="entry name" value="Helicase_C-like"/>
</dbReference>
<name>N9Y6W1_9CLOT</name>
<dbReference type="GO" id="GO:0005829">
    <property type="term" value="C:cytosol"/>
    <property type="evidence" value="ECO:0007669"/>
    <property type="project" value="TreeGrafter"/>
</dbReference>
<dbReference type="CDD" id="cd09205">
    <property type="entry name" value="PLDc_N_DEXD_b3"/>
    <property type="match status" value="1"/>
</dbReference>
<gene>
    <name evidence="3" type="ORF">HMPREF1092_00719</name>
</gene>
<evidence type="ECO:0000259" key="1">
    <source>
        <dbReference type="PROSITE" id="PS51192"/>
    </source>
</evidence>
<dbReference type="PANTHER" id="PTHR47396:SF1">
    <property type="entry name" value="ATP-DEPENDENT HELICASE IRC3-RELATED"/>
    <property type="match status" value="1"/>
</dbReference>
<accession>N9Y6W1</accession>
<dbReference type="Gene3D" id="3.40.50.300">
    <property type="entry name" value="P-loop containing nucleotide triphosphate hydrolases"/>
    <property type="match status" value="2"/>
</dbReference>
<evidence type="ECO:0000259" key="2">
    <source>
        <dbReference type="PROSITE" id="PS51194"/>
    </source>
</evidence>
<protein>
    <submittedName>
        <fullName evidence="3">Uncharacterized protein</fullName>
    </submittedName>
</protein>
<keyword evidence="4" id="KW-1185">Reference proteome</keyword>
<dbReference type="CDD" id="cd18799">
    <property type="entry name" value="SF2_C_EcoAI-like"/>
    <property type="match status" value="1"/>
</dbReference>
<dbReference type="SMART" id="SM00487">
    <property type="entry name" value="DEXDc"/>
    <property type="match status" value="1"/>
</dbReference>
<dbReference type="InterPro" id="IPR027417">
    <property type="entry name" value="P-loop_NTPase"/>
</dbReference>
<dbReference type="Gene3D" id="3.30.870.10">
    <property type="entry name" value="Endonuclease Chain A"/>
    <property type="match status" value="1"/>
</dbReference>
<organism evidence="3 4">
    <name type="scientific">Clostridium thermobutyricum</name>
    <dbReference type="NCBI Taxonomy" id="29372"/>
    <lineage>
        <taxon>Bacteria</taxon>
        <taxon>Bacillati</taxon>
        <taxon>Bacillota</taxon>
        <taxon>Clostridia</taxon>
        <taxon>Eubacteriales</taxon>
        <taxon>Clostridiaceae</taxon>
        <taxon>Clostridium</taxon>
    </lineage>
</organism>
<dbReference type="Proteomes" id="UP000013097">
    <property type="component" value="Unassembled WGS sequence"/>
</dbReference>